<accession>A0A699ZJ00</accession>
<dbReference type="InterPro" id="IPR003694">
    <property type="entry name" value="NAD_synthase"/>
</dbReference>
<proteinExistence type="predicted"/>
<dbReference type="SUPFAM" id="SSF52402">
    <property type="entry name" value="Adenine nucleotide alpha hydrolases-like"/>
    <property type="match status" value="1"/>
</dbReference>
<keyword evidence="3" id="KW-1185">Reference proteome</keyword>
<name>A0A699ZJ00_HAELA</name>
<protein>
    <recommendedName>
        <fullName evidence="4">Glutamine-dependent NAD(+) synthetase</fullName>
    </recommendedName>
</protein>
<evidence type="ECO:0000313" key="3">
    <source>
        <dbReference type="Proteomes" id="UP000485058"/>
    </source>
</evidence>
<comment type="caution">
    <text evidence="2">The sequence shown here is derived from an EMBL/GenBank/DDBJ whole genome shotgun (WGS) entry which is preliminary data.</text>
</comment>
<dbReference type="GO" id="GO:0003952">
    <property type="term" value="F:NAD+ synthase (glutamine-hydrolyzing) activity"/>
    <property type="evidence" value="ECO:0007669"/>
    <property type="project" value="InterPro"/>
</dbReference>
<sequence>MQTDEVDMGMTYEELSVYGRLRKIARCGPVAMFLRCMDMWHDRLAPSVVAAKVKHFFTHYAINRHKTTVLTPSYHAESYSPDDNRFDHRQFLYNIRWPWQYRRIDELVKEMETS</sequence>
<keyword evidence="1" id="KW-0436">Ligase</keyword>
<gene>
    <name evidence="2" type="ORF">HaLaN_18305</name>
</gene>
<dbReference type="PANTHER" id="PTHR23090">
    <property type="entry name" value="NH 3 /GLUTAMINE-DEPENDENT NAD + SYNTHETASE"/>
    <property type="match status" value="1"/>
</dbReference>
<evidence type="ECO:0008006" key="4">
    <source>
        <dbReference type="Google" id="ProtNLM"/>
    </source>
</evidence>
<dbReference type="EMBL" id="BLLF01001756">
    <property type="protein sequence ID" value="GFH21070.1"/>
    <property type="molecule type" value="Genomic_DNA"/>
</dbReference>
<dbReference type="InterPro" id="IPR014729">
    <property type="entry name" value="Rossmann-like_a/b/a_fold"/>
</dbReference>
<dbReference type="GO" id="GO:0009435">
    <property type="term" value="P:NAD+ biosynthetic process"/>
    <property type="evidence" value="ECO:0007669"/>
    <property type="project" value="InterPro"/>
</dbReference>
<dbReference type="Proteomes" id="UP000485058">
    <property type="component" value="Unassembled WGS sequence"/>
</dbReference>
<organism evidence="2 3">
    <name type="scientific">Haematococcus lacustris</name>
    <name type="common">Green alga</name>
    <name type="synonym">Haematococcus pluvialis</name>
    <dbReference type="NCBI Taxonomy" id="44745"/>
    <lineage>
        <taxon>Eukaryota</taxon>
        <taxon>Viridiplantae</taxon>
        <taxon>Chlorophyta</taxon>
        <taxon>core chlorophytes</taxon>
        <taxon>Chlorophyceae</taxon>
        <taxon>CS clade</taxon>
        <taxon>Chlamydomonadales</taxon>
        <taxon>Haematococcaceae</taxon>
        <taxon>Haematococcus</taxon>
    </lineage>
</organism>
<dbReference type="PANTHER" id="PTHR23090:SF9">
    <property type="entry name" value="GLUTAMINE-DEPENDENT NAD(+) SYNTHETASE"/>
    <property type="match status" value="1"/>
</dbReference>
<evidence type="ECO:0000256" key="1">
    <source>
        <dbReference type="ARBA" id="ARBA00022598"/>
    </source>
</evidence>
<dbReference type="Gene3D" id="3.40.50.620">
    <property type="entry name" value="HUPs"/>
    <property type="match status" value="1"/>
</dbReference>
<dbReference type="GO" id="GO:0004359">
    <property type="term" value="F:glutaminase activity"/>
    <property type="evidence" value="ECO:0007669"/>
    <property type="project" value="InterPro"/>
</dbReference>
<reference evidence="2 3" key="1">
    <citation type="submission" date="2020-02" db="EMBL/GenBank/DDBJ databases">
        <title>Draft genome sequence of Haematococcus lacustris strain NIES-144.</title>
        <authorList>
            <person name="Morimoto D."/>
            <person name="Nakagawa S."/>
            <person name="Yoshida T."/>
            <person name="Sawayama S."/>
        </authorList>
    </citation>
    <scope>NUCLEOTIDE SEQUENCE [LARGE SCALE GENOMIC DNA]</scope>
    <source>
        <strain evidence="2 3">NIES-144</strain>
    </source>
</reference>
<evidence type="ECO:0000313" key="2">
    <source>
        <dbReference type="EMBL" id="GFH21070.1"/>
    </source>
</evidence>
<dbReference type="GO" id="GO:0005737">
    <property type="term" value="C:cytoplasm"/>
    <property type="evidence" value="ECO:0007669"/>
    <property type="project" value="InterPro"/>
</dbReference>
<dbReference type="AlphaFoldDB" id="A0A699ZJ00"/>